<accession>A0A8J3DSN7</accession>
<evidence type="ECO:0000313" key="3">
    <source>
        <dbReference type="EMBL" id="GHD06674.1"/>
    </source>
</evidence>
<dbReference type="RefSeq" id="WP_189501378.1">
    <property type="nucleotide sequence ID" value="NZ_BMZQ01000001.1"/>
</dbReference>
<feature type="compositionally biased region" description="Basic and acidic residues" evidence="1">
    <location>
        <begin position="119"/>
        <end position="134"/>
    </location>
</feature>
<feature type="region of interest" description="Disordered" evidence="1">
    <location>
        <begin position="21"/>
        <end position="134"/>
    </location>
</feature>
<comment type="caution">
    <text evidence="3">The sequence shown here is derived from an EMBL/GenBank/DDBJ whole genome shotgun (WGS) entry which is preliminary data.</text>
</comment>
<evidence type="ECO:0000256" key="2">
    <source>
        <dbReference type="SAM" id="SignalP"/>
    </source>
</evidence>
<reference evidence="3" key="2">
    <citation type="submission" date="2020-09" db="EMBL/GenBank/DDBJ databases">
        <authorList>
            <person name="Sun Q."/>
            <person name="Kim S."/>
        </authorList>
    </citation>
    <scope>NUCLEOTIDE SEQUENCE</scope>
    <source>
        <strain evidence="3">KCTC 42249</strain>
    </source>
</reference>
<keyword evidence="2" id="KW-0732">Signal</keyword>
<proteinExistence type="predicted"/>
<feature type="signal peptide" evidence="2">
    <location>
        <begin position="1"/>
        <end position="20"/>
    </location>
</feature>
<evidence type="ECO:0000256" key="1">
    <source>
        <dbReference type="SAM" id="MobiDB-lite"/>
    </source>
</evidence>
<organism evidence="3 4">
    <name type="scientific">Tianweitania populi</name>
    <dbReference type="NCBI Taxonomy" id="1607949"/>
    <lineage>
        <taxon>Bacteria</taxon>
        <taxon>Pseudomonadati</taxon>
        <taxon>Pseudomonadota</taxon>
        <taxon>Alphaproteobacteria</taxon>
        <taxon>Hyphomicrobiales</taxon>
        <taxon>Phyllobacteriaceae</taxon>
        <taxon>Tianweitania</taxon>
    </lineage>
</organism>
<reference evidence="3" key="1">
    <citation type="journal article" date="2014" name="Int. J. Syst. Evol. Microbiol.">
        <title>Complete genome sequence of Corynebacterium casei LMG S-19264T (=DSM 44701T), isolated from a smear-ripened cheese.</title>
        <authorList>
            <consortium name="US DOE Joint Genome Institute (JGI-PGF)"/>
            <person name="Walter F."/>
            <person name="Albersmeier A."/>
            <person name="Kalinowski J."/>
            <person name="Ruckert C."/>
        </authorList>
    </citation>
    <scope>NUCLEOTIDE SEQUENCE</scope>
    <source>
        <strain evidence="3">KCTC 42249</strain>
    </source>
</reference>
<name>A0A8J3DSN7_9HYPH</name>
<protein>
    <submittedName>
        <fullName evidence="3">Uncharacterized protein</fullName>
    </submittedName>
</protein>
<dbReference type="Proteomes" id="UP000630142">
    <property type="component" value="Unassembled WGS sequence"/>
</dbReference>
<dbReference type="EMBL" id="BMZQ01000001">
    <property type="protein sequence ID" value="GHD06674.1"/>
    <property type="molecule type" value="Genomic_DNA"/>
</dbReference>
<keyword evidence="4" id="KW-1185">Reference proteome</keyword>
<dbReference type="AlphaFoldDB" id="A0A8J3DSN7"/>
<evidence type="ECO:0000313" key="4">
    <source>
        <dbReference type="Proteomes" id="UP000630142"/>
    </source>
</evidence>
<gene>
    <name evidence="3" type="ORF">GCM10016234_04260</name>
</gene>
<feature type="compositionally biased region" description="Acidic residues" evidence="1">
    <location>
        <begin position="70"/>
        <end position="79"/>
    </location>
</feature>
<sequence>MKRLIVSATALTLLAGSAFAQEAATNPPPAAPAQTAPNQTQTTPPELTPGNKTGAKNDDQDLQSSNGMEDQMDSMDQDERDPADRQDEAGRGPGHHHWDRDRPRGHPWRGGDNGPRHGRGNEGAHFRLTTKEDGGVELDVRCASNEPMKACADIVNDLLDKLNSNAGTNDEDSADL</sequence>
<feature type="compositionally biased region" description="Basic and acidic residues" evidence="1">
    <location>
        <begin position="80"/>
        <end position="104"/>
    </location>
</feature>
<feature type="chain" id="PRO_5035188480" evidence="2">
    <location>
        <begin position="21"/>
        <end position="176"/>
    </location>
</feature>
<feature type="compositionally biased region" description="Low complexity" evidence="1">
    <location>
        <begin position="32"/>
        <end position="45"/>
    </location>
</feature>